<evidence type="ECO:0000256" key="1">
    <source>
        <dbReference type="SAM" id="SignalP"/>
    </source>
</evidence>
<dbReference type="AlphaFoldDB" id="A0A017SX62"/>
<organism evidence="2 3">
    <name type="scientific">Chondromyces apiculatus DSM 436</name>
    <dbReference type="NCBI Taxonomy" id="1192034"/>
    <lineage>
        <taxon>Bacteria</taxon>
        <taxon>Pseudomonadati</taxon>
        <taxon>Myxococcota</taxon>
        <taxon>Polyangia</taxon>
        <taxon>Polyangiales</taxon>
        <taxon>Polyangiaceae</taxon>
        <taxon>Chondromyces</taxon>
    </lineage>
</organism>
<feature type="signal peptide" evidence="1">
    <location>
        <begin position="1"/>
        <end position="21"/>
    </location>
</feature>
<evidence type="ECO:0000313" key="2">
    <source>
        <dbReference type="EMBL" id="EYF01205.1"/>
    </source>
</evidence>
<sequence>MKKIFAIAALFVASVAGTAIAADTAAPANSDLKVTAPTSVKTGEAVSATISVTTKNGYHINKEYPNKLTLTAVDGVQMDKTTFVSTDGVVKGPKGDENVLEFSLPFTVKAAGAKEIKGKIKYAECKATECIPVSQEVVIKVSTK</sequence>
<proteinExistence type="predicted"/>
<keyword evidence="3" id="KW-1185">Reference proteome</keyword>
<dbReference type="EMBL" id="ASRX01000086">
    <property type="protein sequence ID" value="EYF01205.1"/>
    <property type="molecule type" value="Genomic_DNA"/>
</dbReference>
<name>A0A017SX62_9BACT</name>
<evidence type="ECO:0008006" key="4">
    <source>
        <dbReference type="Google" id="ProtNLM"/>
    </source>
</evidence>
<dbReference type="eggNOG" id="ENOG5030TMF">
    <property type="taxonomic scope" value="Bacteria"/>
</dbReference>
<dbReference type="RefSeq" id="WP_044249804.1">
    <property type="nucleotide sequence ID" value="NZ_ASRX01000086.1"/>
</dbReference>
<protein>
    <recommendedName>
        <fullName evidence="4">Thiol:disulfide interchange protein DsbD N-terminal domain-containing protein</fullName>
    </recommendedName>
</protein>
<comment type="caution">
    <text evidence="2">The sequence shown here is derived from an EMBL/GenBank/DDBJ whole genome shotgun (WGS) entry which is preliminary data.</text>
</comment>
<evidence type="ECO:0000313" key="3">
    <source>
        <dbReference type="Proteomes" id="UP000019678"/>
    </source>
</evidence>
<accession>A0A017SX62</accession>
<gene>
    <name evidence="2" type="ORF">CAP_8546</name>
</gene>
<reference evidence="2 3" key="1">
    <citation type="submission" date="2013-05" db="EMBL/GenBank/DDBJ databases">
        <title>Genome assembly of Chondromyces apiculatus DSM 436.</title>
        <authorList>
            <person name="Sharma G."/>
            <person name="Khatri I."/>
            <person name="Kaur C."/>
            <person name="Mayilraj S."/>
            <person name="Subramanian S."/>
        </authorList>
    </citation>
    <scope>NUCLEOTIDE SEQUENCE [LARGE SCALE GENOMIC DNA]</scope>
    <source>
        <strain evidence="2 3">DSM 436</strain>
    </source>
</reference>
<feature type="chain" id="PRO_5001496117" description="Thiol:disulfide interchange protein DsbD N-terminal domain-containing protein" evidence="1">
    <location>
        <begin position="22"/>
        <end position="144"/>
    </location>
</feature>
<keyword evidence="1" id="KW-0732">Signal</keyword>
<dbReference type="Proteomes" id="UP000019678">
    <property type="component" value="Unassembled WGS sequence"/>
</dbReference>